<sequence length="233" mass="27007">MVERRFSRPPILIGGCGRSGTTLVQAILGAHPQVHVLPGEVDAFTTWQEGRPLRIDRLYRGMLLHPPGKDAQRWCVKRPYMVRHIGEILNYLPQGTKFIHVVRDARAVCCSHHPKQPNTYWVAPQRYYEDVSCGLDYAQEEHVYLLKYEDLVQHPQNTIEALCEFLEVSFDQKLLRWQDHTSIQKANSWFSAAKPIHQGSLNHWKAPKYDNRVHEIINYPGMVELLKKLGYSV</sequence>
<dbReference type="PANTHER" id="PTHR12788">
    <property type="entry name" value="PROTEIN-TYROSINE SULFOTRANSFERASE 2"/>
    <property type="match status" value="1"/>
</dbReference>
<dbReference type="InterPro" id="IPR027417">
    <property type="entry name" value="P-loop_NTPase"/>
</dbReference>
<comment type="caution">
    <text evidence="2">The sequence shown here is derived from an EMBL/GenBank/DDBJ whole genome shotgun (WGS) entry which is preliminary data.</text>
</comment>
<dbReference type="AlphaFoldDB" id="A0A3D9L0M3"/>
<dbReference type="EMBL" id="QREG01000021">
    <property type="protein sequence ID" value="RED94416.1"/>
    <property type="molecule type" value="Genomic_DNA"/>
</dbReference>
<reference evidence="2 3" key="1">
    <citation type="submission" date="2018-07" db="EMBL/GenBank/DDBJ databases">
        <title>Genomic Encyclopedia of Type Strains, Phase IV (KMG-IV): sequencing the most valuable type-strain genomes for metagenomic binning, comparative biology and taxonomic classification.</title>
        <authorList>
            <person name="Goeker M."/>
        </authorList>
    </citation>
    <scope>NUCLEOTIDE SEQUENCE [LARGE SCALE GENOMIC DNA]</scope>
    <source>
        <strain evidence="2 3">DSM 4134</strain>
    </source>
</reference>
<evidence type="ECO:0000313" key="3">
    <source>
        <dbReference type="Proteomes" id="UP000256779"/>
    </source>
</evidence>
<keyword evidence="3" id="KW-1185">Reference proteome</keyword>
<protein>
    <submittedName>
        <fullName evidence="2">Sulfotransferase family protein</fullName>
    </submittedName>
</protein>
<organism evidence="2 3">
    <name type="scientific">Marinoscillum furvescens DSM 4134</name>
    <dbReference type="NCBI Taxonomy" id="1122208"/>
    <lineage>
        <taxon>Bacteria</taxon>
        <taxon>Pseudomonadati</taxon>
        <taxon>Bacteroidota</taxon>
        <taxon>Cytophagia</taxon>
        <taxon>Cytophagales</taxon>
        <taxon>Reichenbachiellaceae</taxon>
        <taxon>Marinoscillum</taxon>
    </lineage>
</organism>
<name>A0A3D9L0M3_MARFU</name>
<dbReference type="PANTHER" id="PTHR12788:SF10">
    <property type="entry name" value="PROTEIN-TYROSINE SULFOTRANSFERASE"/>
    <property type="match status" value="1"/>
</dbReference>
<dbReference type="InterPro" id="IPR026634">
    <property type="entry name" value="TPST-like"/>
</dbReference>
<dbReference type="Pfam" id="PF13469">
    <property type="entry name" value="Sulfotransfer_3"/>
    <property type="match status" value="2"/>
</dbReference>
<evidence type="ECO:0000313" key="2">
    <source>
        <dbReference type="EMBL" id="RED94416.1"/>
    </source>
</evidence>
<dbReference type="RefSeq" id="WP_115869647.1">
    <property type="nucleotide sequence ID" value="NZ_QREG01000021.1"/>
</dbReference>
<dbReference type="Proteomes" id="UP000256779">
    <property type="component" value="Unassembled WGS sequence"/>
</dbReference>
<proteinExistence type="predicted"/>
<dbReference type="SUPFAM" id="SSF52540">
    <property type="entry name" value="P-loop containing nucleoside triphosphate hydrolases"/>
    <property type="match status" value="1"/>
</dbReference>
<accession>A0A3D9L0M3</accession>
<evidence type="ECO:0000256" key="1">
    <source>
        <dbReference type="ARBA" id="ARBA00022679"/>
    </source>
</evidence>
<gene>
    <name evidence="2" type="ORF">C7460_121103</name>
</gene>
<dbReference type="GO" id="GO:0008476">
    <property type="term" value="F:protein-tyrosine sulfotransferase activity"/>
    <property type="evidence" value="ECO:0007669"/>
    <property type="project" value="InterPro"/>
</dbReference>
<keyword evidence="1 2" id="KW-0808">Transferase</keyword>
<dbReference type="Gene3D" id="3.40.50.300">
    <property type="entry name" value="P-loop containing nucleotide triphosphate hydrolases"/>
    <property type="match status" value="1"/>
</dbReference>